<feature type="compositionally biased region" description="Polar residues" evidence="1">
    <location>
        <begin position="68"/>
        <end position="81"/>
    </location>
</feature>
<gene>
    <name evidence="2" type="ORF">EYC84_008542</name>
</gene>
<dbReference type="AlphaFoldDB" id="A0A5M9JIF9"/>
<sequence>MDAALAAWNTLAMISHQKNTNHDFVLNWTLFNPSIHPPFIHPRYQISSIYFRARYLSICTHIPHGISRPSQGSQSFVTKSTDVPRASAPGSPSFGKRNATPV</sequence>
<name>A0A5M9JIF9_MONFR</name>
<evidence type="ECO:0000256" key="1">
    <source>
        <dbReference type="SAM" id="MobiDB-lite"/>
    </source>
</evidence>
<dbReference type="EMBL" id="VICG01000010">
    <property type="protein sequence ID" value="KAA8568143.1"/>
    <property type="molecule type" value="Genomic_DNA"/>
</dbReference>
<comment type="caution">
    <text evidence="2">The sequence shown here is derived from an EMBL/GenBank/DDBJ whole genome shotgun (WGS) entry which is preliminary data.</text>
</comment>
<evidence type="ECO:0000313" key="2">
    <source>
        <dbReference type="EMBL" id="KAA8568143.1"/>
    </source>
</evidence>
<evidence type="ECO:0000313" key="3">
    <source>
        <dbReference type="Proteomes" id="UP000322873"/>
    </source>
</evidence>
<organism evidence="2 3">
    <name type="scientific">Monilinia fructicola</name>
    <name type="common">Brown rot fungus</name>
    <name type="synonym">Ciboria fructicola</name>
    <dbReference type="NCBI Taxonomy" id="38448"/>
    <lineage>
        <taxon>Eukaryota</taxon>
        <taxon>Fungi</taxon>
        <taxon>Dikarya</taxon>
        <taxon>Ascomycota</taxon>
        <taxon>Pezizomycotina</taxon>
        <taxon>Leotiomycetes</taxon>
        <taxon>Helotiales</taxon>
        <taxon>Sclerotiniaceae</taxon>
        <taxon>Monilinia</taxon>
    </lineage>
</organism>
<protein>
    <submittedName>
        <fullName evidence="2">Uncharacterized protein</fullName>
    </submittedName>
</protein>
<keyword evidence="3" id="KW-1185">Reference proteome</keyword>
<accession>A0A5M9JIF9</accession>
<feature type="region of interest" description="Disordered" evidence="1">
    <location>
        <begin position="67"/>
        <end position="102"/>
    </location>
</feature>
<reference evidence="2 3" key="1">
    <citation type="submission" date="2019-06" db="EMBL/GenBank/DDBJ databases">
        <title>Genome Sequence of the Brown Rot Fungal Pathogen Monilinia fructicola.</title>
        <authorList>
            <person name="De Miccolis Angelini R.M."/>
            <person name="Landi L."/>
            <person name="Abate D."/>
            <person name="Pollastro S."/>
            <person name="Romanazzi G."/>
            <person name="Faretra F."/>
        </authorList>
    </citation>
    <scope>NUCLEOTIDE SEQUENCE [LARGE SCALE GENOMIC DNA]</scope>
    <source>
        <strain evidence="2 3">Mfrc123</strain>
    </source>
</reference>
<dbReference type="Proteomes" id="UP000322873">
    <property type="component" value="Unassembled WGS sequence"/>
</dbReference>
<proteinExistence type="predicted"/>